<keyword evidence="4" id="KW-1003">Cell membrane</keyword>
<feature type="transmembrane region" description="Helical" evidence="8">
    <location>
        <begin position="196"/>
        <end position="228"/>
    </location>
</feature>
<sequence>MAEVRLGLQDAWVVSLGLVPLGLAFGLLMTQAGFAWWWTPIFSTVIFAGSMEFLALDLVLAGASVWTAALTTFMVNFRHIFYGLTFPRHILRPGLQTAYATYALTDEAYATYALTDEAYAVGSAAHARVKLTPPRLLTIIGFIQISWILAGIVGAVAGYVLPPDLEGLDFALTALFAGLAWDSFQSANDYSAPLIAGMLALIAAVLVPGQMVIVALLAYFAVLLARFWSPKLDSLLTWRHRR</sequence>
<dbReference type="InterPro" id="IPR011606">
    <property type="entry name" value="Brnchd-chn_aa_trnsp_permease"/>
</dbReference>
<gene>
    <name evidence="9" type="ORF">M5J20_09715</name>
</gene>
<evidence type="ECO:0000256" key="2">
    <source>
        <dbReference type="ARBA" id="ARBA00010735"/>
    </source>
</evidence>
<keyword evidence="5 8" id="KW-0812">Transmembrane</keyword>
<keyword evidence="3" id="KW-0813">Transport</keyword>
<proteinExistence type="inferred from homology"/>
<dbReference type="PANTHER" id="PTHR34979">
    <property type="entry name" value="INNER MEMBRANE PROTEIN YGAZ"/>
    <property type="match status" value="1"/>
</dbReference>
<feature type="transmembrane region" description="Helical" evidence="8">
    <location>
        <begin position="58"/>
        <end position="77"/>
    </location>
</feature>
<comment type="subcellular location">
    <subcellularLocation>
        <location evidence="1">Cell membrane</location>
        <topology evidence="1">Multi-pass membrane protein</topology>
    </subcellularLocation>
</comment>
<keyword evidence="7 8" id="KW-0472">Membrane</keyword>
<protein>
    <submittedName>
        <fullName evidence="9">AzlC family ABC transporter permease</fullName>
    </submittedName>
</protein>
<name>A0ABT1G389_9CORY</name>
<dbReference type="Pfam" id="PF03591">
    <property type="entry name" value="AzlC"/>
    <property type="match status" value="1"/>
</dbReference>
<evidence type="ECO:0000313" key="9">
    <source>
        <dbReference type="EMBL" id="MCP1388455.1"/>
    </source>
</evidence>
<keyword evidence="10" id="KW-1185">Reference proteome</keyword>
<comment type="caution">
    <text evidence="9">The sequence shown here is derived from an EMBL/GenBank/DDBJ whole genome shotgun (WGS) entry which is preliminary data.</text>
</comment>
<feature type="transmembrane region" description="Helical" evidence="8">
    <location>
        <begin position="12"/>
        <end position="38"/>
    </location>
</feature>
<evidence type="ECO:0000256" key="3">
    <source>
        <dbReference type="ARBA" id="ARBA00022448"/>
    </source>
</evidence>
<evidence type="ECO:0000256" key="8">
    <source>
        <dbReference type="SAM" id="Phobius"/>
    </source>
</evidence>
<evidence type="ECO:0000256" key="4">
    <source>
        <dbReference type="ARBA" id="ARBA00022475"/>
    </source>
</evidence>
<evidence type="ECO:0000256" key="1">
    <source>
        <dbReference type="ARBA" id="ARBA00004651"/>
    </source>
</evidence>
<evidence type="ECO:0000313" key="10">
    <source>
        <dbReference type="Proteomes" id="UP001204000"/>
    </source>
</evidence>
<dbReference type="PANTHER" id="PTHR34979:SF1">
    <property type="entry name" value="INNER MEMBRANE PROTEIN YGAZ"/>
    <property type="match status" value="1"/>
</dbReference>
<evidence type="ECO:0000256" key="7">
    <source>
        <dbReference type="ARBA" id="ARBA00023136"/>
    </source>
</evidence>
<dbReference type="EMBL" id="JAMFTQ010000016">
    <property type="protein sequence ID" value="MCP1388455.1"/>
    <property type="molecule type" value="Genomic_DNA"/>
</dbReference>
<organism evidence="9 10">
    <name type="scientific">Corynebacterium stercoris</name>
    <dbReference type="NCBI Taxonomy" id="2943490"/>
    <lineage>
        <taxon>Bacteria</taxon>
        <taxon>Bacillati</taxon>
        <taxon>Actinomycetota</taxon>
        <taxon>Actinomycetes</taxon>
        <taxon>Mycobacteriales</taxon>
        <taxon>Corynebacteriaceae</taxon>
        <taxon>Corynebacterium</taxon>
    </lineage>
</organism>
<feature type="transmembrane region" description="Helical" evidence="8">
    <location>
        <begin position="136"/>
        <end position="161"/>
    </location>
</feature>
<evidence type="ECO:0000256" key="6">
    <source>
        <dbReference type="ARBA" id="ARBA00022989"/>
    </source>
</evidence>
<evidence type="ECO:0000256" key="5">
    <source>
        <dbReference type="ARBA" id="ARBA00022692"/>
    </source>
</evidence>
<comment type="similarity">
    <text evidence="2">Belongs to the AzlC family.</text>
</comment>
<keyword evidence="6 8" id="KW-1133">Transmembrane helix</keyword>
<reference evidence="9" key="1">
    <citation type="submission" date="2022-05" db="EMBL/GenBank/DDBJ databases">
        <title>Corynebacterium sp. TA-R-1 sp. nov., isolated from human feces.</title>
        <authorList>
            <person name="Shamsuzzaman M."/>
            <person name="Dahal R.H."/>
        </authorList>
    </citation>
    <scope>NUCLEOTIDE SEQUENCE</scope>
    <source>
        <strain evidence="9">TA-R-1</strain>
    </source>
</reference>
<dbReference type="Proteomes" id="UP001204000">
    <property type="component" value="Unassembled WGS sequence"/>
</dbReference>
<accession>A0ABT1G389</accession>